<dbReference type="InterPro" id="IPR004797">
    <property type="entry name" value="Competence_ComEC/Rec2"/>
</dbReference>
<dbReference type="PANTHER" id="PTHR30619">
    <property type="entry name" value="DNA INTERNALIZATION/COMPETENCE PROTEIN COMEC/REC2"/>
    <property type="match status" value="1"/>
</dbReference>
<keyword evidence="3 6" id="KW-0812">Transmembrane</keyword>
<dbReference type="CDD" id="cd07731">
    <property type="entry name" value="ComA-like_MBL-fold"/>
    <property type="match status" value="1"/>
</dbReference>
<feature type="transmembrane region" description="Helical" evidence="6">
    <location>
        <begin position="57"/>
        <end position="77"/>
    </location>
</feature>
<comment type="subcellular location">
    <subcellularLocation>
        <location evidence="1">Cell membrane</location>
        <topology evidence="1">Multi-pass membrane protein</topology>
    </subcellularLocation>
</comment>
<dbReference type="GO" id="GO:0005886">
    <property type="term" value="C:plasma membrane"/>
    <property type="evidence" value="ECO:0007669"/>
    <property type="project" value="UniProtKB-SubCell"/>
</dbReference>
<organism evidence="8 9">
    <name type="scientific">Gehongia tenuis</name>
    <dbReference type="NCBI Taxonomy" id="2763655"/>
    <lineage>
        <taxon>Bacteria</taxon>
        <taxon>Bacillati</taxon>
        <taxon>Bacillota</taxon>
        <taxon>Clostridia</taxon>
        <taxon>Christensenellales</taxon>
        <taxon>Christensenellaceae</taxon>
        <taxon>Gehongia</taxon>
    </lineage>
</organism>
<evidence type="ECO:0000256" key="2">
    <source>
        <dbReference type="ARBA" id="ARBA00022475"/>
    </source>
</evidence>
<evidence type="ECO:0000313" key="9">
    <source>
        <dbReference type="Proteomes" id="UP000623172"/>
    </source>
</evidence>
<dbReference type="RefSeq" id="WP_249315075.1">
    <property type="nucleotide sequence ID" value="NZ_JACRSR010000001.1"/>
</dbReference>
<evidence type="ECO:0000256" key="1">
    <source>
        <dbReference type="ARBA" id="ARBA00004651"/>
    </source>
</evidence>
<dbReference type="GO" id="GO:0030420">
    <property type="term" value="P:establishment of competence for transformation"/>
    <property type="evidence" value="ECO:0007669"/>
    <property type="project" value="InterPro"/>
</dbReference>
<evidence type="ECO:0000256" key="4">
    <source>
        <dbReference type="ARBA" id="ARBA00022989"/>
    </source>
</evidence>
<reference evidence="8" key="1">
    <citation type="submission" date="2020-08" db="EMBL/GenBank/DDBJ databases">
        <title>Genome public.</title>
        <authorList>
            <person name="Liu C."/>
            <person name="Sun Q."/>
        </authorList>
    </citation>
    <scope>NUCLEOTIDE SEQUENCE</scope>
    <source>
        <strain evidence="8">NSJ-53</strain>
    </source>
</reference>
<dbReference type="Pfam" id="PF13567">
    <property type="entry name" value="DUF4131"/>
    <property type="match status" value="1"/>
</dbReference>
<feature type="transmembrane region" description="Helical" evidence="6">
    <location>
        <begin position="442"/>
        <end position="460"/>
    </location>
</feature>
<dbReference type="InterPro" id="IPR052159">
    <property type="entry name" value="Competence_DNA_uptake"/>
</dbReference>
<dbReference type="PANTHER" id="PTHR30619:SF1">
    <property type="entry name" value="RECOMBINATION PROTEIN 2"/>
    <property type="match status" value="1"/>
</dbReference>
<gene>
    <name evidence="8" type="ORF">H8696_04020</name>
</gene>
<dbReference type="Proteomes" id="UP000623172">
    <property type="component" value="Unassembled WGS sequence"/>
</dbReference>
<dbReference type="AlphaFoldDB" id="A0A926D251"/>
<dbReference type="PROSITE" id="PS51257">
    <property type="entry name" value="PROKAR_LIPOPROTEIN"/>
    <property type="match status" value="1"/>
</dbReference>
<feature type="transmembrane region" description="Helical" evidence="6">
    <location>
        <begin position="251"/>
        <end position="275"/>
    </location>
</feature>
<dbReference type="InterPro" id="IPR001279">
    <property type="entry name" value="Metallo-B-lactamas"/>
</dbReference>
<dbReference type="Gene3D" id="3.60.15.10">
    <property type="entry name" value="Ribonuclease Z/Hydroxyacylglutathione hydrolase-like"/>
    <property type="match status" value="1"/>
</dbReference>
<evidence type="ECO:0000256" key="6">
    <source>
        <dbReference type="SAM" id="Phobius"/>
    </source>
</evidence>
<dbReference type="Pfam" id="PF00753">
    <property type="entry name" value="Lactamase_B"/>
    <property type="match status" value="1"/>
</dbReference>
<feature type="transmembrane region" description="Helical" evidence="6">
    <location>
        <begin position="287"/>
        <end position="308"/>
    </location>
</feature>
<proteinExistence type="predicted"/>
<dbReference type="InterPro" id="IPR035681">
    <property type="entry name" value="ComA-like_MBL"/>
</dbReference>
<feature type="transmembrane region" description="Helical" evidence="6">
    <location>
        <begin position="33"/>
        <end position="50"/>
    </location>
</feature>
<feature type="transmembrane region" description="Helical" evidence="6">
    <location>
        <begin position="333"/>
        <end position="366"/>
    </location>
</feature>
<name>A0A926D251_9FIRM</name>
<keyword evidence="5 6" id="KW-0472">Membrane</keyword>
<feature type="transmembrane region" description="Helical" evidence="6">
    <location>
        <begin position="410"/>
        <end position="435"/>
    </location>
</feature>
<dbReference type="SUPFAM" id="SSF56281">
    <property type="entry name" value="Metallo-hydrolase/oxidoreductase"/>
    <property type="match status" value="1"/>
</dbReference>
<protein>
    <submittedName>
        <fullName evidence="8">DNA internalization-related competence protein ComEC/Rec2</fullName>
    </submittedName>
</protein>
<dbReference type="InterPro" id="IPR025405">
    <property type="entry name" value="DUF4131"/>
</dbReference>
<evidence type="ECO:0000313" key="8">
    <source>
        <dbReference type="EMBL" id="MBC8531010.1"/>
    </source>
</evidence>
<dbReference type="EMBL" id="JACRSR010000001">
    <property type="protein sequence ID" value="MBC8531010.1"/>
    <property type="molecule type" value="Genomic_DNA"/>
</dbReference>
<dbReference type="SMART" id="SM00849">
    <property type="entry name" value="Lactamase_B"/>
    <property type="match status" value="1"/>
</dbReference>
<dbReference type="InterPro" id="IPR036866">
    <property type="entry name" value="RibonucZ/Hydroxyglut_hydro"/>
</dbReference>
<dbReference type="Pfam" id="PF03772">
    <property type="entry name" value="Competence"/>
    <property type="match status" value="1"/>
</dbReference>
<keyword evidence="2" id="KW-1003">Cell membrane</keyword>
<evidence type="ECO:0000256" key="3">
    <source>
        <dbReference type="ARBA" id="ARBA00022692"/>
    </source>
</evidence>
<dbReference type="InterPro" id="IPR004477">
    <property type="entry name" value="ComEC_N"/>
</dbReference>
<comment type="caution">
    <text evidence="8">The sequence shown here is derived from an EMBL/GenBank/DDBJ whole genome shotgun (WGS) entry which is preliminary data.</text>
</comment>
<evidence type="ECO:0000256" key="5">
    <source>
        <dbReference type="ARBA" id="ARBA00023136"/>
    </source>
</evidence>
<keyword evidence="4 6" id="KW-1133">Transmembrane helix</keyword>
<evidence type="ECO:0000259" key="7">
    <source>
        <dbReference type="SMART" id="SM00849"/>
    </source>
</evidence>
<feature type="transmembrane region" description="Helical" evidence="6">
    <location>
        <begin position="480"/>
        <end position="498"/>
    </location>
</feature>
<dbReference type="NCBIfam" id="TIGR00360">
    <property type="entry name" value="ComEC_N-term"/>
    <property type="match status" value="1"/>
</dbReference>
<feature type="domain" description="Metallo-beta-lactamase" evidence="7">
    <location>
        <begin position="537"/>
        <end position="732"/>
    </location>
</feature>
<accession>A0A926D251</accession>
<dbReference type="NCBIfam" id="TIGR00361">
    <property type="entry name" value="ComEC_Rec2"/>
    <property type="match status" value="1"/>
</dbReference>
<sequence length="787" mass="85843">MRFFNNRPFVAPALIFAAGVGLGACLKWPVLAILGAAAAFFALALLFRKWEVPFRACLLLFFLAAGLFCCRTAFLPFELERSYLDGSVREFSGIVSELPVENDDGSVRLILKDVRVRVKGEWLSDPKRCALTLYGRDDGPVSLSPVYGQTLRGWARLNPIEEPTNPGAYNYKNYWAYKNVASTGWTTDTLVMLGSTDSGLDSYGWILGLKEKLGRSIEGYLGKSDGAALLTSVLLGDRSDLPDEVSENFQIMGVSHLLAISGLHVGILAMALTAFLRRLKLNYKWRFPIIVIFLSVYSLMTGLSPSIVRASLMMVFYLAGEALGQRADRITGLALSMLVILIISPLSLFQAGFQLSYAAVAGILLLSQRFTEGPLRRLPRSLREITAVNLSAQLATLPLMAWYFGRISILSFFVNLIIVPIFGVFIVVGLVATLLGLITPYLAVPFGWFLHFGFEGIIGLTRLTASVPYTTLILARPSVLTSVGFGAFILFVSAPFFVRPGSRKILLTLCCVVMAAGLIVQTAEHSQPRIVFLDVGQGDSIFVKTEEGAYLIDGGGDLEETWDPGRSVILPFLRQEGALHLKGMVVSHPDADHVGGLLTVLQNTKVDAIYCSEGLEGLGDVPFRRLLEEAERRDIPVLEVGAGDELGPFKVLGPAADMEGGANDLSMVLALELDGLRFLTAGDLEAEGEEKLQNVIGEADLIKVSHHGSATSTTEGWLDAAKPEAAVISVGRNNLYRHPNSDVLERLTDHDIEIFRTDLDGAVIVHKENELWKMTGYASGRAFNMAR</sequence>
<keyword evidence="9" id="KW-1185">Reference proteome</keyword>